<feature type="region of interest" description="Disordered" evidence="1">
    <location>
        <begin position="30"/>
        <end position="54"/>
    </location>
</feature>
<protein>
    <submittedName>
        <fullName evidence="2">Uncharacterized protein</fullName>
    </submittedName>
</protein>
<dbReference type="AlphaFoldDB" id="A0A2H1FGE7"/>
<dbReference type="EMBL" id="LT841358">
    <property type="protein sequence ID" value="SMH71840.1"/>
    <property type="molecule type" value="Genomic_DNA"/>
</dbReference>
<evidence type="ECO:0000256" key="1">
    <source>
        <dbReference type="SAM" id="MobiDB-lite"/>
    </source>
</evidence>
<organism evidence="2 3">
    <name type="scientific">Candidatus Nitrosotalea okcheonensis</name>
    <dbReference type="NCBI Taxonomy" id="1903276"/>
    <lineage>
        <taxon>Archaea</taxon>
        <taxon>Nitrososphaerota</taxon>
        <taxon>Nitrososphaeria</taxon>
        <taxon>Nitrosotaleales</taxon>
        <taxon>Nitrosotaleaceae</taxon>
        <taxon>Nitrosotalea</taxon>
    </lineage>
</organism>
<name>A0A2H1FGE7_9ARCH</name>
<gene>
    <name evidence="2" type="ORF">NCS_11652</name>
</gene>
<keyword evidence="3" id="KW-1185">Reference proteome</keyword>
<dbReference type="Proteomes" id="UP000230607">
    <property type="component" value="Chromosome 1"/>
</dbReference>
<reference evidence="3" key="1">
    <citation type="submission" date="2017-03" db="EMBL/GenBank/DDBJ databases">
        <authorList>
            <person name="Herbold C."/>
        </authorList>
    </citation>
    <scope>NUCLEOTIDE SEQUENCE [LARGE SCALE GENOMIC DNA]</scope>
</reference>
<evidence type="ECO:0000313" key="2">
    <source>
        <dbReference type="EMBL" id="SMH71840.1"/>
    </source>
</evidence>
<evidence type="ECO:0000313" key="3">
    <source>
        <dbReference type="Proteomes" id="UP000230607"/>
    </source>
</evidence>
<sequence length="54" mass="6472">MEYENVIWTEFNSYNAATITHVTNYQTKQNLGFNEPAQRQHHKRRLGKDYSINN</sequence>
<proteinExistence type="predicted"/>
<accession>A0A2H1FGE7</accession>